<evidence type="ECO:0000313" key="9">
    <source>
        <dbReference type="Proteomes" id="UP000319576"/>
    </source>
</evidence>
<dbReference type="PROSITE" id="PS50110">
    <property type="entry name" value="RESPONSE_REGULATORY"/>
    <property type="match status" value="1"/>
</dbReference>
<dbReference type="Gene3D" id="3.30.565.10">
    <property type="entry name" value="Histidine kinase-like ATPase, C-terminal domain"/>
    <property type="match status" value="1"/>
</dbReference>
<dbReference type="EMBL" id="CP036273">
    <property type="protein sequence ID" value="QDU22077.1"/>
    <property type="molecule type" value="Genomic_DNA"/>
</dbReference>
<dbReference type="InterPro" id="IPR003661">
    <property type="entry name" value="HisK_dim/P_dom"/>
</dbReference>
<dbReference type="InterPro" id="IPR005467">
    <property type="entry name" value="His_kinase_dom"/>
</dbReference>
<dbReference type="AlphaFoldDB" id="A0A517XX41"/>
<dbReference type="Pfam" id="PF00072">
    <property type="entry name" value="Response_reg"/>
    <property type="match status" value="1"/>
</dbReference>
<dbReference type="Proteomes" id="UP000319576">
    <property type="component" value="Chromosome"/>
</dbReference>
<feature type="domain" description="Histidine kinase" evidence="6">
    <location>
        <begin position="237"/>
        <end position="459"/>
    </location>
</feature>
<accession>A0A517XX41</accession>
<dbReference type="KEGG" id="uli:ETAA1_40520"/>
<feature type="domain" description="Response regulatory" evidence="7">
    <location>
        <begin position="478"/>
        <end position="585"/>
    </location>
</feature>
<evidence type="ECO:0000256" key="1">
    <source>
        <dbReference type="ARBA" id="ARBA00000085"/>
    </source>
</evidence>
<reference evidence="8 9" key="1">
    <citation type="submission" date="2019-02" db="EMBL/GenBank/DDBJ databases">
        <title>Deep-cultivation of Planctomycetes and their phenomic and genomic characterization uncovers novel biology.</title>
        <authorList>
            <person name="Wiegand S."/>
            <person name="Jogler M."/>
            <person name="Boedeker C."/>
            <person name="Pinto D."/>
            <person name="Vollmers J."/>
            <person name="Rivas-Marin E."/>
            <person name="Kohn T."/>
            <person name="Peeters S.H."/>
            <person name="Heuer A."/>
            <person name="Rast P."/>
            <person name="Oberbeckmann S."/>
            <person name="Bunk B."/>
            <person name="Jeske O."/>
            <person name="Meyerdierks A."/>
            <person name="Storesund J.E."/>
            <person name="Kallscheuer N."/>
            <person name="Luecker S."/>
            <person name="Lage O.M."/>
            <person name="Pohl T."/>
            <person name="Merkel B.J."/>
            <person name="Hornburger P."/>
            <person name="Mueller R.-W."/>
            <person name="Bruemmer F."/>
            <person name="Labrenz M."/>
            <person name="Spormann A.M."/>
            <person name="Op den Camp H."/>
            <person name="Overmann J."/>
            <person name="Amann R."/>
            <person name="Jetten M.S.M."/>
            <person name="Mascher T."/>
            <person name="Medema M.H."/>
            <person name="Devos D.P."/>
            <person name="Kaster A.-K."/>
            <person name="Ovreas L."/>
            <person name="Rohde M."/>
            <person name="Galperin M.Y."/>
            <person name="Jogler C."/>
        </authorList>
    </citation>
    <scope>NUCLEOTIDE SEQUENCE [LARGE SCALE GENOMIC DNA]</scope>
    <source>
        <strain evidence="8 9">ETA_A1</strain>
    </source>
</reference>
<evidence type="ECO:0000259" key="6">
    <source>
        <dbReference type="PROSITE" id="PS50109"/>
    </source>
</evidence>
<dbReference type="PANTHER" id="PTHR43065">
    <property type="entry name" value="SENSOR HISTIDINE KINASE"/>
    <property type="match status" value="1"/>
</dbReference>
<comment type="catalytic activity">
    <reaction evidence="1">
        <text>ATP + protein L-histidine = ADP + protein N-phospho-L-histidine.</text>
        <dbReference type="EC" id="2.7.13.3"/>
    </reaction>
</comment>
<keyword evidence="3 4" id="KW-0597">Phosphoprotein</keyword>
<organism evidence="8 9">
    <name type="scientific">Urbifossiella limnaea</name>
    <dbReference type="NCBI Taxonomy" id="2528023"/>
    <lineage>
        <taxon>Bacteria</taxon>
        <taxon>Pseudomonadati</taxon>
        <taxon>Planctomycetota</taxon>
        <taxon>Planctomycetia</taxon>
        <taxon>Gemmatales</taxon>
        <taxon>Gemmataceae</taxon>
        <taxon>Urbifossiella</taxon>
    </lineage>
</organism>
<evidence type="ECO:0000259" key="7">
    <source>
        <dbReference type="PROSITE" id="PS50110"/>
    </source>
</evidence>
<feature type="compositionally biased region" description="Pro residues" evidence="5">
    <location>
        <begin position="1"/>
        <end position="11"/>
    </location>
</feature>
<dbReference type="PROSITE" id="PS50109">
    <property type="entry name" value="HIS_KIN"/>
    <property type="match status" value="1"/>
</dbReference>
<feature type="region of interest" description="Disordered" evidence="5">
    <location>
        <begin position="1"/>
        <end position="22"/>
    </location>
</feature>
<evidence type="ECO:0000256" key="3">
    <source>
        <dbReference type="ARBA" id="ARBA00022553"/>
    </source>
</evidence>
<dbReference type="SUPFAM" id="SSF52172">
    <property type="entry name" value="CheY-like"/>
    <property type="match status" value="1"/>
</dbReference>
<evidence type="ECO:0000313" key="8">
    <source>
        <dbReference type="EMBL" id="QDU22077.1"/>
    </source>
</evidence>
<proteinExistence type="predicted"/>
<dbReference type="Gene3D" id="1.10.287.130">
    <property type="match status" value="1"/>
</dbReference>
<dbReference type="Pfam" id="PF02518">
    <property type="entry name" value="HATPase_c"/>
    <property type="match status" value="1"/>
</dbReference>
<dbReference type="InterPro" id="IPR004358">
    <property type="entry name" value="Sig_transdc_His_kin-like_C"/>
</dbReference>
<dbReference type="InterPro" id="IPR001789">
    <property type="entry name" value="Sig_transdc_resp-reg_receiver"/>
</dbReference>
<dbReference type="SMART" id="SM00387">
    <property type="entry name" value="HATPase_c"/>
    <property type="match status" value="1"/>
</dbReference>
<evidence type="ECO:0000256" key="5">
    <source>
        <dbReference type="SAM" id="MobiDB-lite"/>
    </source>
</evidence>
<dbReference type="SMART" id="SM00448">
    <property type="entry name" value="REC"/>
    <property type="match status" value="1"/>
</dbReference>
<dbReference type="SUPFAM" id="SSF55874">
    <property type="entry name" value="ATPase domain of HSP90 chaperone/DNA topoisomerase II/histidine kinase"/>
    <property type="match status" value="1"/>
</dbReference>
<dbReference type="InterPro" id="IPR036890">
    <property type="entry name" value="HATPase_C_sf"/>
</dbReference>
<dbReference type="Gene3D" id="3.30.450.20">
    <property type="entry name" value="PAS domain"/>
    <property type="match status" value="1"/>
</dbReference>
<feature type="compositionally biased region" description="Pro residues" evidence="5">
    <location>
        <begin position="42"/>
        <end position="54"/>
    </location>
</feature>
<feature type="modified residue" description="4-aspartylphosphate" evidence="4">
    <location>
        <position position="529"/>
    </location>
</feature>
<dbReference type="PRINTS" id="PR00344">
    <property type="entry name" value="BCTRLSENSOR"/>
</dbReference>
<protein>
    <recommendedName>
        <fullName evidence="2">histidine kinase</fullName>
        <ecNumber evidence="2">2.7.13.3</ecNumber>
    </recommendedName>
</protein>
<gene>
    <name evidence="8" type="ORF">ETAA1_40520</name>
</gene>
<sequence>MDTAPAPPAPRGPAVNTPHPDERLQRALDKFLTRGGPFVLPEGPPPTALLPAPPGGLPPDTKLNAALPTPAVIPRPAPREPSPTPIPGASRAVVTTDAVLAGLDHVVWSVSPDGALVYLLGGPVERLFGHPAEFFLDKSDGWLSALPDDDADRLRAAFAGLSAAGSFVVEHTAGGRRVVTRGRLLLRPDGRPIRVDGSTTELTETATERELRAKLAVAEEALRATARLGTLGRLVSGVAHDFNNCLTVVSGNAELLRELLPADDPLRDTAGEIVAHVASAALVARQLVAFGKPTGACSGPTDPANEIRVLDRLLRRLTGEDITLDVLLAPGVPPIPVGAGSLAQVVLNLVANARDAIPRHGTVTLRVAEAVVDRAREGWPEGLPAGRYVALTVADTGVGMTEAVRARMFDPYFTTKGPAGNGVGLATVAEIVRTAGGHIEVESAAGWGTSVRVFFPPADYPPAVVPPTAPEAPPRPATVLLVQDATRVRDLAASALQHAGYRVLEADDGVAGEERARLYAGPIDLLVTDVGLPKQDGRELASALRAARPGLRVLFASGSAAEVPGPLLPKPYTPAELLAAVRLLLDG</sequence>
<dbReference type="SUPFAM" id="SSF47384">
    <property type="entry name" value="Homodimeric domain of signal transducing histidine kinase"/>
    <property type="match status" value="1"/>
</dbReference>
<keyword evidence="9" id="KW-1185">Reference proteome</keyword>
<dbReference type="InterPro" id="IPR003594">
    <property type="entry name" value="HATPase_dom"/>
</dbReference>
<evidence type="ECO:0000256" key="4">
    <source>
        <dbReference type="PROSITE-ProRule" id="PRU00169"/>
    </source>
</evidence>
<name>A0A517XX41_9BACT</name>
<dbReference type="InterPro" id="IPR011006">
    <property type="entry name" value="CheY-like_superfamily"/>
</dbReference>
<dbReference type="GO" id="GO:0000155">
    <property type="term" value="F:phosphorelay sensor kinase activity"/>
    <property type="evidence" value="ECO:0007669"/>
    <property type="project" value="InterPro"/>
</dbReference>
<dbReference type="Gene3D" id="3.40.50.2300">
    <property type="match status" value="1"/>
</dbReference>
<dbReference type="EC" id="2.7.13.3" evidence="2"/>
<evidence type="ECO:0000256" key="2">
    <source>
        <dbReference type="ARBA" id="ARBA00012438"/>
    </source>
</evidence>
<dbReference type="PANTHER" id="PTHR43065:SF42">
    <property type="entry name" value="TWO-COMPONENT SENSOR PPRA"/>
    <property type="match status" value="1"/>
</dbReference>
<feature type="region of interest" description="Disordered" evidence="5">
    <location>
        <begin position="34"/>
        <end position="54"/>
    </location>
</feature>
<dbReference type="InterPro" id="IPR036097">
    <property type="entry name" value="HisK_dim/P_sf"/>
</dbReference>
<dbReference type="SMART" id="SM00388">
    <property type="entry name" value="HisKA"/>
    <property type="match status" value="1"/>
</dbReference>
<dbReference type="CDD" id="cd00082">
    <property type="entry name" value="HisKA"/>
    <property type="match status" value="1"/>
</dbReference>